<feature type="compositionally biased region" description="Basic and acidic residues" evidence="1">
    <location>
        <begin position="109"/>
        <end position="123"/>
    </location>
</feature>
<dbReference type="AlphaFoldDB" id="A0A5N5DF06"/>
<feature type="compositionally biased region" description="Low complexity" evidence="1">
    <location>
        <begin position="78"/>
        <end position="91"/>
    </location>
</feature>
<reference evidence="2 3" key="1">
    <citation type="journal article" date="2019" name="Sci. Rep.">
        <title>A multi-omics analysis of the grapevine pathogen Lasiodiplodia theobromae reveals that temperature affects the expression of virulence- and pathogenicity-related genes.</title>
        <authorList>
            <person name="Felix C."/>
            <person name="Meneses R."/>
            <person name="Goncalves M.F.M."/>
            <person name="Tilleman L."/>
            <person name="Duarte A.S."/>
            <person name="Jorrin-Novo J.V."/>
            <person name="Van de Peer Y."/>
            <person name="Deforce D."/>
            <person name="Van Nieuwerburgh F."/>
            <person name="Esteves A.C."/>
            <person name="Alves A."/>
        </authorList>
    </citation>
    <scope>NUCLEOTIDE SEQUENCE [LARGE SCALE GENOMIC DNA]</scope>
    <source>
        <strain evidence="2 3">LA-SOL3</strain>
    </source>
</reference>
<proteinExistence type="predicted"/>
<feature type="compositionally biased region" description="Pro residues" evidence="1">
    <location>
        <begin position="14"/>
        <end position="24"/>
    </location>
</feature>
<accession>A0A5N5DF06</accession>
<comment type="caution">
    <text evidence="2">The sequence shown here is derived from an EMBL/GenBank/DDBJ whole genome shotgun (WGS) entry which is preliminary data.</text>
</comment>
<protein>
    <submittedName>
        <fullName evidence="2">Uncharacterized protein</fullName>
    </submittedName>
</protein>
<name>A0A5N5DF06_9PEZI</name>
<feature type="region of interest" description="Disordered" evidence="1">
    <location>
        <begin position="1"/>
        <end position="156"/>
    </location>
</feature>
<keyword evidence="3" id="KW-1185">Reference proteome</keyword>
<organism evidence="2 3">
    <name type="scientific">Lasiodiplodia theobromae</name>
    <dbReference type="NCBI Taxonomy" id="45133"/>
    <lineage>
        <taxon>Eukaryota</taxon>
        <taxon>Fungi</taxon>
        <taxon>Dikarya</taxon>
        <taxon>Ascomycota</taxon>
        <taxon>Pezizomycotina</taxon>
        <taxon>Dothideomycetes</taxon>
        <taxon>Dothideomycetes incertae sedis</taxon>
        <taxon>Botryosphaeriales</taxon>
        <taxon>Botryosphaeriaceae</taxon>
        <taxon>Lasiodiplodia</taxon>
    </lineage>
</organism>
<gene>
    <name evidence="2" type="ORF">DBV05_g5787</name>
</gene>
<dbReference type="EMBL" id="VCHE01000032">
    <property type="protein sequence ID" value="KAB2575544.1"/>
    <property type="molecule type" value="Genomic_DNA"/>
</dbReference>
<evidence type="ECO:0000256" key="1">
    <source>
        <dbReference type="SAM" id="MobiDB-lite"/>
    </source>
</evidence>
<sequence>MDGPRYPPVFDAPLNPPTSPPNTPCPYLAASHYIHFHDPPPPYEQHVDSPHPVAPSPPQESAERKGPTYKFFFPQSYDTPADSSDISSPSAMDDDSTGDDSDSLVSDLPQREDRTVVTVKDGDFDLEEITEDDIGYDSDTEVVRPDGFEDAGRNRDDAGISECLEELNCDDDSVNTDEELRRRWERKKRRWSTRPFKRTHSQIVGSDTDDADLDGLGTHEAGSGARRLRRKLNGGRRERSSLIFEDLGEADNEEEHGVAPDQEGLQSLPFWVLQENRMELDSGSSGPPSVA</sequence>
<feature type="compositionally biased region" description="Acidic residues" evidence="1">
    <location>
        <begin position="92"/>
        <end position="102"/>
    </location>
</feature>
<feature type="compositionally biased region" description="Acidic residues" evidence="1">
    <location>
        <begin position="124"/>
        <end position="140"/>
    </location>
</feature>
<evidence type="ECO:0000313" key="3">
    <source>
        <dbReference type="Proteomes" id="UP000325902"/>
    </source>
</evidence>
<feature type="compositionally biased region" description="Basic and acidic residues" evidence="1">
    <location>
        <begin position="141"/>
        <end position="156"/>
    </location>
</feature>
<dbReference type="Proteomes" id="UP000325902">
    <property type="component" value="Unassembled WGS sequence"/>
</dbReference>
<evidence type="ECO:0000313" key="2">
    <source>
        <dbReference type="EMBL" id="KAB2575544.1"/>
    </source>
</evidence>
<feature type="region of interest" description="Disordered" evidence="1">
    <location>
        <begin position="195"/>
        <end position="265"/>
    </location>
</feature>
<dbReference type="OrthoDB" id="4186058at2759"/>